<evidence type="ECO:0000313" key="2">
    <source>
        <dbReference type="Proteomes" id="UP001182355"/>
    </source>
</evidence>
<name>A0AAD2V559_YEREN</name>
<organism evidence="1 2">
    <name type="scientific">Yersinia enterocolitica</name>
    <dbReference type="NCBI Taxonomy" id="630"/>
    <lineage>
        <taxon>Bacteria</taxon>
        <taxon>Pseudomonadati</taxon>
        <taxon>Pseudomonadota</taxon>
        <taxon>Gammaproteobacteria</taxon>
        <taxon>Enterobacterales</taxon>
        <taxon>Yersiniaceae</taxon>
        <taxon>Yersinia</taxon>
    </lineage>
</organism>
<protein>
    <submittedName>
        <fullName evidence="1">Uncharacterized protein</fullName>
    </submittedName>
</protein>
<gene>
    <name evidence="1" type="ORF">RSF11_004377</name>
</gene>
<dbReference type="AlphaFoldDB" id="A0AAD2V559"/>
<comment type="caution">
    <text evidence="1">The sequence shown here is derived from an EMBL/GenBank/DDBJ whole genome shotgun (WGS) entry which is preliminary data.</text>
</comment>
<dbReference type="RefSeq" id="WP_427247301.1">
    <property type="nucleotide sequence ID" value="NZ_JBGEDR010000021.1"/>
</dbReference>
<proteinExistence type="predicted"/>
<dbReference type="Proteomes" id="UP001182355">
    <property type="component" value="Unassembled WGS sequence"/>
</dbReference>
<evidence type="ECO:0000313" key="1">
    <source>
        <dbReference type="EMBL" id="ELI8104599.1"/>
    </source>
</evidence>
<dbReference type="EMBL" id="ABNAVX010000057">
    <property type="protein sequence ID" value="ELI8104599.1"/>
    <property type="molecule type" value="Genomic_DNA"/>
</dbReference>
<reference evidence="1" key="1">
    <citation type="submission" date="2023-02" db="EMBL/GenBank/DDBJ databases">
        <authorList>
            <person name="Ashton P.M."/>
            <person name="Dallman T."/>
            <person name="Nair S."/>
            <person name="De Pinna E."/>
            <person name="Peters T."/>
            <person name="Grant K."/>
        </authorList>
    </citation>
    <scope>NUCLEOTIDE SEQUENCE</scope>
    <source>
        <strain evidence="1">01103883</strain>
    </source>
</reference>
<sequence>MTANKYDEDCFSEMSAMLDIACQNLAVGRVDEGRKMTELAKRKLDEFRDDTFPIKPE</sequence>
<accession>A0AAD2V559</accession>